<dbReference type="EMBL" id="QXED01000009">
    <property type="protein sequence ID" value="RIV19056.1"/>
    <property type="molecule type" value="Genomic_DNA"/>
</dbReference>
<sequence>MIEAESVAIVESVDIIVDESVDIVLSVPAADSVSVFLDEQEVARAIIAMKKNADFAIAFMILGCLSVVNGKLSTLIHRL</sequence>
<keyword evidence="1" id="KW-0472">Membrane</keyword>
<keyword evidence="3" id="KW-1185">Reference proteome</keyword>
<accession>A0A418M0E8</accession>
<keyword evidence="1" id="KW-1133">Transmembrane helix</keyword>
<dbReference type="AlphaFoldDB" id="A0A418M0E8"/>
<proteinExistence type="predicted"/>
<evidence type="ECO:0000313" key="2">
    <source>
        <dbReference type="EMBL" id="RIV19056.1"/>
    </source>
</evidence>
<organism evidence="2 3">
    <name type="scientific">Fibrisoma montanum</name>
    <dbReference type="NCBI Taxonomy" id="2305895"/>
    <lineage>
        <taxon>Bacteria</taxon>
        <taxon>Pseudomonadati</taxon>
        <taxon>Bacteroidota</taxon>
        <taxon>Cytophagia</taxon>
        <taxon>Cytophagales</taxon>
        <taxon>Spirosomataceae</taxon>
        <taxon>Fibrisoma</taxon>
    </lineage>
</organism>
<protein>
    <submittedName>
        <fullName evidence="2">Uncharacterized protein</fullName>
    </submittedName>
</protein>
<evidence type="ECO:0000256" key="1">
    <source>
        <dbReference type="SAM" id="Phobius"/>
    </source>
</evidence>
<dbReference type="Proteomes" id="UP000283523">
    <property type="component" value="Unassembled WGS sequence"/>
</dbReference>
<comment type="caution">
    <text evidence="2">The sequence shown here is derived from an EMBL/GenBank/DDBJ whole genome shotgun (WGS) entry which is preliminary data.</text>
</comment>
<evidence type="ECO:0000313" key="3">
    <source>
        <dbReference type="Proteomes" id="UP000283523"/>
    </source>
</evidence>
<feature type="transmembrane region" description="Helical" evidence="1">
    <location>
        <begin position="55"/>
        <end position="76"/>
    </location>
</feature>
<keyword evidence="1" id="KW-0812">Transmembrane</keyword>
<reference evidence="2 3" key="1">
    <citation type="submission" date="2018-08" db="EMBL/GenBank/DDBJ databases">
        <title>Fibrisoma montanum sp. nov., isolated from Danxia mountain soil.</title>
        <authorList>
            <person name="Huang Y."/>
        </authorList>
    </citation>
    <scope>NUCLEOTIDE SEQUENCE [LARGE SCALE GENOMIC DNA]</scope>
    <source>
        <strain evidence="2 3">HYT19</strain>
    </source>
</reference>
<name>A0A418M0E8_9BACT</name>
<gene>
    <name evidence="2" type="ORF">DYU11_26540</name>
</gene>